<proteinExistence type="predicted"/>
<reference evidence="3" key="1">
    <citation type="submission" date="2022-08" db="EMBL/GenBank/DDBJ databases">
        <authorList>
            <person name="Gutierrez-Valencia J."/>
        </authorList>
    </citation>
    <scope>NUCLEOTIDE SEQUENCE</scope>
</reference>
<accession>A0AAV0PRQ6</accession>
<dbReference type="AlphaFoldDB" id="A0AAV0PRQ6"/>
<dbReference type="Proteomes" id="UP001154282">
    <property type="component" value="Unassembled WGS sequence"/>
</dbReference>
<dbReference type="Pfam" id="PF00112">
    <property type="entry name" value="Peptidase_C1"/>
    <property type="match status" value="1"/>
</dbReference>
<name>A0AAV0PRQ6_9ROSI</name>
<gene>
    <name evidence="3" type="ORF">LITE_LOCUS39800</name>
</gene>
<sequence>MFGSAELGSAASNRPAAALSLSKSRHLAVWVGGARNRSKIQGRANMGPKRFNPFQASGSRGPAKPKPSPRPKDLDGDALIMVDWREGSKGKEIISTPIQKQEGPTCYHHSLGVAIEAAYNILTAARESSIRVSIKELVDKVPPRKELRGIELKRIARFITDEGASEVSDYKPEDPKKKKKHEKKSFFFQSQPQEMQTIDEAIMLKEVAKKPIVASVDANSNLQQWGVSQLVN</sequence>
<evidence type="ECO:0000313" key="4">
    <source>
        <dbReference type="Proteomes" id="UP001154282"/>
    </source>
</evidence>
<dbReference type="InterPro" id="IPR000668">
    <property type="entry name" value="Peptidase_C1A_C"/>
</dbReference>
<evidence type="ECO:0000256" key="1">
    <source>
        <dbReference type="SAM" id="MobiDB-lite"/>
    </source>
</evidence>
<dbReference type="GO" id="GO:0008234">
    <property type="term" value="F:cysteine-type peptidase activity"/>
    <property type="evidence" value="ECO:0007669"/>
    <property type="project" value="InterPro"/>
</dbReference>
<feature type="domain" description="Peptidase C1A papain C-terminal" evidence="2">
    <location>
        <begin position="82"/>
        <end position="224"/>
    </location>
</feature>
<dbReference type="InterPro" id="IPR038765">
    <property type="entry name" value="Papain-like_cys_pep_sf"/>
</dbReference>
<dbReference type="EMBL" id="CAMGYJ010000009">
    <property type="protein sequence ID" value="CAI0473844.1"/>
    <property type="molecule type" value="Genomic_DNA"/>
</dbReference>
<feature type="region of interest" description="Disordered" evidence="1">
    <location>
        <begin position="165"/>
        <end position="184"/>
    </location>
</feature>
<feature type="region of interest" description="Disordered" evidence="1">
    <location>
        <begin position="38"/>
        <end position="75"/>
    </location>
</feature>
<evidence type="ECO:0000259" key="2">
    <source>
        <dbReference type="Pfam" id="PF00112"/>
    </source>
</evidence>
<dbReference type="Gene3D" id="3.90.70.10">
    <property type="entry name" value="Cysteine proteinases"/>
    <property type="match status" value="1"/>
</dbReference>
<feature type="region of interest" description="Disordered" evidence="1">
    <location>
        <begin position="1"/>
        <end position="23"/>
    </location>
</feature>
<dbReference type="GO" id="GO:0006508">
    <property type="term" value="P:proteolysis"/>
    <property type="evidence" value="ECO:0007669"/>
    <property type="project" value="InterPro"/>
</dbReference>
<evidence type="ECO:0000313" key="3">
    <source>
        <dbReference type="EMBL" id="CAI0473844.1"/>
    </source>
</evidence>
<organism evidence="3 4">
    <name type="scientific">Linum tenue</name>
    <dbReference type="NCBI Taxonomy" id="586396"/>
    <lineage>
        <taxon>Eukaryota</taxon>
        <taxon>Viridiplantae</taxon>
        <taxon>Streptophyta</taxon>
        <taxon>Embryophyta</taxon>
        <taxon>Tracheophyta</taxon>
        <taxon>Spermatophyta</taxon>
        <taxon>Magnoliopsida</taxon>
        <taxon>eudicotyledons</taxon>
        <taxon>Gunneridae</taxon>
        <taxon>Pentapetalae</taxon>
        <taxon>rosids</taxon>
        <taxon>fabids</taxon>
        <taxon>Malpighiales</taxon>
        <taxon>Linaceae</taxon>
        <taxon>Linum</taxon>
    </lineage>
</organism>
<keyword evidence="4" id="KW-1185">Reference proteome</keyword>
<dbReference type="SUPFAM" id="SSF54001">
    <property type="entry name" value="Cysteine proteinases"/>
    <property type="match status" value="1"/>
</dbReference>
<protein>
    <recommendedName>
        <fullName evidence="2">Peptidase C1A papain C-terminal domain-containing protein</fullName>
    </recommendedName>
</protein>
<comment type="caution">
    <text evidence="3">The sequence shown here is derived from an EMBL/GenBank/DDBJ whole genome shotgun (WGS) entry which is preliminary data.</text>
</comment>